<name>A0A858RL99_9BACT</name>
<evidence type="ECO:0000256" key="1">
    <source>
        <dbReference type="SAM" id="Coils"/>
    </source>
</evidence>
<feature type="transmembrane region" description="Helical" evidence="3">
    <location>
        <begin position="15"/>
        <end position="35"/>
    </location>
</feature>
<keyword evidence="1" id="KW-0175">Coiled coil</keyword>
<evidence type="ECO:0000256" key="3">
    <source>
        <dbReference type="SAM" id="Phobius"/>
    </source>
</evidence>
<evidence type="ECO:0000313" key="5">
    <source>
        <dbReference type="Proteomes" id="UP000501812"/>
    </source>
</evidence>
<feature type="compositionally biased region" description="Low complexity" evidence="2">
    <location>
        <begin position="288"/>
        <end position="298"/>
    </location>
</feature>
<organism evidence="4 5">
    <name type="scientific">Luteolibacter luteus</name>
    <dbReference type="NCBI Taxonomy" id="2728835"/>
    <lineage>
        <taxon>Bacteria</taxon>
        <taxon>Pseudomonadati</taxon>
        <taxon>Verrucomicrobiota</taxon>
        <taxon>Verrucomicrobiia</taxon>
        <taxon>Verrucomicrobiales</taxon>
        <taxon>Verrucomicrobiaceae</taxon>
        <taxon>Luteolibacter</taxon>
    </lineage>
</organism>
<reference evidence="4 5" key="1">
    <citation type="submission" date="2020-04" db="EMBL/GenBank/DDBJ databases">
        <title>Luteolibacter sp. G-1-1-1 isolated from soil.</title>
        <authorList>
            <person name="Dahal R.H."/>
        </authorList>
    </citation>
    <scope>NUCLEOTIDE SEQUENCE [LARGE SCALE GENOMIC DNA]</scope>
    <source>
        <strain evidence="4 5">G-1-1-1</strain>
    </source>
</reference>
<keyword evidence="5" id="KW-1185">Reference proteome</keyword>
<keyword evidence="3" id="KW-0812">Transmembrane</keyword>
<dbReference type="AlphaFoldDB" id="A0A858RL99"/>
<evidence type="ECO:0000313" key="4">
    <source>
        <dbReference type="EMBL" id="QJE97238.1"/>
    </source>
</evidence>
<gene>
    <name evidence="4" type="ORF">HHL09_16060</name>
</gene>
<feature type="region of interest" description="Disordered" evidence="2">
    <location>
        <begin position="288"/>
        <end position="317"/>
    </location>
</feature>
<dbReference type="RefSeq" id="WP_169455638.1">
    <property type="nucleotide sequence ID" value="NZ_CP051774.1"/>
</dbReference>
<dbReference type="Proteomes" id="UP000501812">
    <property type="component" value="Chromosome"/>
</dbReference>
<keyword evidence="3" id="KW-0472">Membrane</keyword>
<protein>
    <submittedName>
        <fullName evidence="4">Uncharacterized protein</fullName>
    </submittedName>
</protein>
<evidence type="ECO:0000256" key="2">
    <source>
        <dbReference type="SAM" id="MobiDB-lite"/>
    </source>
</evidence>
<feature type="compositionally biased region" description="Basic and acidic residues" evidence="2">
    <location>
        <begin position="307"/>
        <end position="317"/>
    </location>
</feature>
<dbReference type="EMBL" id="CP051774">
    <property type="protein sequence ID" value="QJE97238.1"/>
    <property type="molecule type" value="Genomic_DNA"/>
</dbReference>
<keyword evidence="3" id="KW-1133">Transmembrane helix</keyword>
<feature type="coiled-coil region" evidence="1">
    <location>
        <begin position="216"/>
        <end position="243"/>
    </location>
</feature>
<sequence>MGFSDLLSSGRGPGVIGTLIALLVLGGFGALFFVFDKDMEKAGGKKIEAVVRDLGLELDGKKTQKASFEKLIAEAEPLKGQDSKIRELTSATQTNATQIEELKAKIAEGSAAIDAETKDWEDYKVAYRSHVWKQAEGQEIREIKGIASGKVYPKGTIRSVDHTGIRTIDSTGIKTIPLDDIPDDLQDQYQLTKQGADEINVATTKAATEHFESTELSQMNEQLVFAKQKLAQLDAKAKELDGKVRTGKENQGKFHTAINRKKGEVRSEKSKSGGISRAPQMEAELRQLQNQEQANEAAISTNQRAAQDARAEANKLRDTIREQEEAFIKRRKEIIEKKAAEEAAAGAAAPAAAQ</sequence>
<dbReference type="KEGG" id="luo:HHL09_16060"/>
<proteinExistence type="predicted"/>
<accession>A0A858RL99</accession>